<feature type="chain" id="PRO_5002356457" description="GDSL esterase/lipase" evidence="2">
    <location>
        <begin position="33"/>
        <end position="161"/>
    </location>
</feature>
<evidence type="ECO:0000313" key="4">
    <source>
        <dbReference type="Proteomes" id="UP000008021"/>
    </source>
</evidence>
<dbReference type="Proteomes" id="UP000008021">
    <property type="component" value="Chromosome 3"/>
</dbReference>
<keyword evidence="1" id="KW-0378">Hydrolase</keyword>
<dbReference type="HOGENOM" id="CLU_015101_16_2_1"/>
<evidence type="ECO:0000256" key="2">
    <source>
        <dbReference type="SAM" id="SignalP"/>
    </source>
</evidence>
<dbReference type="InterPro" id="IPR036514">
    <property type="entry name" value="SGNH_hydro_sf"/>
</dbReference>
<dbReference type="AlphaFoldDB" id="A0A0E0D363"/>
<name>A0A0E0D363_9ORYZ</name>
<reference evidence="3" key="2">
    <citation type="submission" date="2018-05" db="EMBL/GenBank/DDBJ databases">
        <title>OmerRS3 (Oryza meridionalis Reference Sequence Version 3).</title>
        <authorList>
            <person name="Zhang J."/>
            <person name="Kudrna D."/>
            <person name="Lee S."/>
            <person name="Talag J."/>
            <person name="Welchert J."/>
            <person name="Wing R.A."/>
        </authorList>
    </citation>
    <scope>NUCLEOTIDE SEQUENCE [LARGE SCALE GENOMIC DNA]</scope>
    <source>
        <strain evidence="3">cv. OR44</strain>
    </source>
</reference>
<reference evidence="3" key="1">
    <citation type="submission" date="2015-04" db="UniProtKB">
        <authorList>
            <consortium name="EnsemblPlants"/>
        </authorList>
    </citation>
    <scope>IDENTIFICATION</scope>
</reference>
<evidence type="ECO:0000256" key="1">
    <source>
        <dbReference type="ARBA" id="ARBA00022801"/>
    </source>
</evidence>
<dbReference type="Gramene" id="OMERI03G22050.1">
    <property type="protein sequence ID" value="OMERI03G22050.1"/>
    <property type="gene ID" value="OMERI03G22050"/>
</dbReference>
<dbReference type="InterPro" id="IPR051058">
    <property type="entry name" value="GDSL_Est/Lipase"/>
</dbReference>
<evidence type="ECO:0008006" key="5">
    <source>
        <dbReference type="Google" id="ProtNLM"/>
    </source>
</evidence>
<organism evidence="3">
    <name type="scientific">Oryza meridionalis</name>
    <dbReference type="NCBI Taxonomy" id="40149"/>
    <lineage>
        <taxon>Eukaryota</taxon>
        <taxon>Viridiplantae</taxon>
        <taxon>Streptophyta</taxon>
        <taxon>Embryophyta</taxon>
        <taxon>Tracheophyta</taxon>
        <taxon>Spermatophyta</taxon>
        <taxon>Magnoliopsida</taxon>
        <taxon>Liliopsida</taxon>
        <taxon>Poales</taxon>
        <taxon>Poaceae</taxon>
        <taxon>BOP clade</taxon>
        <taxon>Oryzoideae</taxon>
        <taxon>Oryzeae</taxon>
        <taxon>Oryzinae</taxon>
        <taxon>Oryza</taxon>
    </lineage>
</organism>
<protein>
    <recommendedName>
        <fullName evidence="5">GDSL esterase/lipase</fullName>
    </recommendedName>
</protein>
<accession>A0A0E0D363</accession>
<sequence length="161" mass="17178">MAASSPSSWCTLKQSCVALLALACCLTTCARGAVDALYVLGDSQADVGNNNYLPASLLKANYPHNGVDYPGGKPTGRFSNGYNFVDLLGYKEVKAACCGLGDNNAMFLCSPASVYCDNRTSYMFWDVVHPTQATVEKLMKIAFDGSAPLVSPKNIKQLTES</sequence>
<evidence type="ECO:0000313" key="3">
    <source>
        <dbReference type="EnsemblPlants" id="OMERI03G22050.1"/>
    </source>
</evidence>
<proteinExistence type="predicted"/>
<dbReference type="Gene3D" id="3.40.50.1110">
    <property type="entry name" value="SGNH hydrolase"/>
    <property type="match status" value="2"/>
</dbReference>
<dbReference type="STRING" id="40149.A0A0E0D363"/>
<keyword evidence="2" id="KW-0732">Signal</keyword>
<feature type="signal peptide" evidence="2">
    <location>
        <begin position="1"/>
        <end position="32"/>
    </location>
</feature>
<keyword evidence="4" id="KW-1185">Reference proteome</keyword>
<dbReference type="PANTHER" id="PTHR45648:SF48">
    <property type="entry name" value="OS03G0581400 PROTEIN"/>
    <property type="match status" value="1"/>
</dbReference>
<dbReference type="EnsemblPlants" id="OMERI03G22050.1">
    <property type="protein sequence ID" value="OMERI03G22050.1"/>
    <property type="gene ID" value="OMERI03G22050"/>
</dbReference>
<dbReference type="PANTHER" id="PTHR45648">
    <property type="entry name" value="GDSL LIPASE/ACYLHYDROLASE FAMILY PROTEIN (AFU_ORTHOLOGUE AFUA_4G14700)"/>
    <property type="match status" value="1"/>
</dbReference>
<dbReference type="GO" id="GO:0016787">
    <property type="term" value="F:hydrolase activity"/>
    <property type="evidence" value="ECO:0007669"/>
    <property type="project" value="UniProtKB-KW"/>
</dbReference>